<comment type="caution">
    <text evidence="1">The sequence shown here is derived from an EMBL/GenBank/DDBJ whole genome shotgun (WGS) entry which is preliminary data.</text>
</comment>
<evidence type="ECO:0000313" key="1">
    <source>
        <dbReference type="EMBL" id="KAH0817737.1"/>
    </source>
</evidence>
<reference evidence="1" key="1">
    <citation type="journal article" date="2020" name="J Insects Food Feed">
        <title>The yellow mealworm (Tenebrio molitor) genome: a resource for the emerging insects as food and feed industry.</title>
        <authorList>
            <person name="Eriksson T."/>
            <person name="Andere A."/>
            <person name="Kelstrup H."/>
            <person name="Emery V."/>
            <person name="Picard C."/>
        </authorList>
    </citation>
    <scope>NUCLEOTIDE SEQUENCE</scope>
    <source>
        <strain evidence="1">Stoneville</strain>
        <tissue evidence="1">Whole head</tissue>
    </source>
</reference>
<keyword evidence="2" id="KW-1185">Reference proteome</keyword>
<gene>
    <name evidence="1" type="ORF">GEV33_005054</name>
</gene>
<reference evidence="1" key="2">
    <citation type="submission" date="2021-08" db="EMBL/GenBank/DDBJ databases">
        <authorList>
            <person name="Eriksson T."/>
        </authorList>
    </citation>
    <scope>NUCLEOTIDE SEQUENCE</scope>
    <source>
        <strain evidence="1">Stoneville</strain>
        <tissue evidence="1">Whole head</tissue>
    </source>
</reference>
<sequence>MSKLPLTDEEKQHLDEILSDIDLCDSRQNSEDTNVASAAPATKMERVGDEENDLLENPTLDNAFHLSTYDKKRMSEIDFELENNYSDTQHLRPTNGNNCDNFWKNLILDQTLKEIDTKLAVIKQNDKTNN</sequence>
<dbReference type="EMBL" id="JABDTM020018913">
    <property type="protein sequence ID" value="KAH0817737.1"/>
    <property type="molecule type" value="Genomic_DNA"/>
</dbReference>
<evidence type="ECO:0000313" key="2">
    <source>
        <dbReference type="Proteomes" id="UP000719412"/>
    </source>
</evidence>
<organism evidence="1 2">
    <name type="scientific">Tenebrio molitor</name>
    <name type="common">Yellow mealworm beetle</name>
    <dbReference type="NCBI Taxonomy" id="7067"/>
    <lineage>
        <taxon>Eukaryota</taxon>
        <taxon>Metazoa</taxon>
        <taxon>Ecdysozoa</taxon>
        <taxon>Arthropoda</taxon>
        <taxon>Hexapoda</taxon>
        <taxon>Insecta</taxon>
        <taxon>Pterygota</taxon>
        <taxon>Neoptera</taxon>
        <taxon>Endopterygota</taxon>
        <taxon>Coleoptera</taxon>
        <taxon>Polyphaga</taxon>
        <taxon>Cucujiformia</taxon>
        <taxon>Tenebrionidae</taxon>
        <taxon>Tenebrio</taxon>
    </lineage>
</organism>
<name>A0A8J6HNZ6_TENMO</name>
<accession>A0A8J6HNZ6</accession>
<dbReference type="AlphaFoldDB" id="A0A8J6HNZ6"/>
<proteinExistence type="predicted"/>
<dbReference type="Proteomes" id="UP000719412">
    <property type="component" value="Unassembled WGS sequence"/>
</dbReference>
<protein>
    <submittedName>
        <fullName evidence="1">Uncharacterized protein</fullName>
    </submittedName>
</protein>